<gene>
    <name evidence="2" type="ORF">Pla108_07180</name>
</gene>
<dbReference type="Proteomes" id="UP000317421">
    <property type="component" value="Unassembled WGS sequence"/>
</dbReference>
<sequence length="311" mass="33978" precursor="true">MNSHCSASLRLCAILIAVTPAIGAEPLVWKWAPGDSDRYQVVQTMRMTVDAGPAGEVTSSMRQDMVMRWTVEDVDADGVARISQGAERIVMKNRGPMGQDFTYDSDSDEPPAGMAALVAPMYDAMVEHPFVVTMRPSGEITEVVLSDDLSKAFDRLPGNVVSGDFVAQMTKEAVVSFPTEPLAVGDQWTATTPLELPPLGEMKVVTTYVYEGTRDVEGRTYEAIKPSVQIEIPPGQANVRLETKDADGEILFDREQGRVFRSRFVQSMVVRVTTDQGEIANGIKQAIELRQLGEGESLSLDDNDDSTPSDE</sequence>
<protein>
    <submittedName>
        <fullName evidence="2">Uncharacterized protein</fullName>
    </submittedName>
</protein>
<feature type="signal peptide" evidence="1">
    <location>
        <begin position="1"/>
        <end position="23"/>
    </location>
</feature>
<dbReference type="RefSeq" id="WP_146443058.1">
    <property type="nucleotide sequence ID" value="NZ_SJPR01000001.1"/>
</dbReference>
<dbReference type="Pfam" id="PF19777">
    <property type="entry name" value="DUF6263"/>
    <property type="match status" value="1"/>
</dbReference>
<dbReference type="AlphaFoldDB" id="A0A5C6AKS4"/>
<dbReference type="OrthoDB" id="269991at2"/>
<comment type="caution">
    <text evidence="2">The sequence shown here is derived from an EMBL/GenBank/DDBJ whole genome shotgun (WGS) entry which is preliminary data.</text>
</comment>
<evidence type="ECO:0000313" key="3">
    <source>
        <dbReference type="Proteomes" id="UP000317421"/>
    </source>
</evidence>
<organism evidence="2 3">
    <name type="scientific">Botrimarina colliarenosi</name>
    <dbReference type="NCBI Taxonomy" id="2528001"/>
    <lineage>
        <taxon>Bacteria</taxon>
        <taxon>Pseudomonadati</taxon>
        <taxon>Planctomycetota</taxon>
        <taxon>Planctomycetia</taxon>
        <taxon>Pirellulales</taxon>
        <taxon>Lacipirellulaceae</taxon>
        <taxon>Botrimarina</taxon>
    </lineage>
</organism>
<dbReference type="EMBL" id="SJPR01000001">
    <property type="protein sequence ID" value="TWT99775.1"/>
    <property type="molecule type" value="Genomic_DNA"/>
</dbReference>
<dbReference type="InterPro" id="IPR046230">
    <property type="entry name" value="DUF6263"/>
</dbReference>
<reference evidence="2 3" key="1">
    <citation type="submission" date="2019-02" db="EMBL/GenBank/DDBJ databases">
        <title>Deep-cultivation of Planctomycetes and their phenomic and genomic characterization uncovers novel biology.</title>
        <authorList>
            <person name="Wiegand S."/>
            <person name="Jogler M."/>
            <person name="Boedeker C."/>
            <person name="Pinto D."/>
            <person name="Vollmers J."/>
            <person name="Rivas-Marin E."/>
            <person name="Kohn T."/>
            <person name="Peeters S.H."/>
            <person name="Heuer A."/>
            <person name="Rast P."/>
            <person name="Oberbeckmann S."/>
            <person name="Bunk B."/>
            <person name="Jeske O."/>
            <person name="Meyerdierks A."/>
            <person name="Storesund J.E."/>
            <person name="Kallscheuer N."/>
            <person name="Luecker S."/>
            <person name="Lage O.M."/>
            <person name="Pohl T."/>
            <person name="Merkel B.J."/>
            <person name="Hornburger P."/>
            <person name="Mueller R.-W."/>
            <person name="Bruemmer F."/>
            <person name="Labrenz M."/>
            <person name="Spormann A.M."/>
            <person name="Op Den Camp H."/>
            <person name="Overmann J."/>
            <person name="Amann R."/>
            <person name="Jetten M.S.M."/>
            <person name="Mascher T."/>
            <person name="Medema M.H."/>
            <person name="Devos D.P."/>
            <person name="Kaster A.-K."/>
            <person name="Ovreas L."/>
            <person name="Rohde M."/>
            <person name="Galperin M.Y."/>
            <person name="Jogler C."/>
        </authorList>
    </citation>
    <scope>NUCLEOTIDE SEQUENCE [LARGE SCALE GENOMIC DNA]</scope>
    <source>
        <strain evidence="2 3">Pla108</strain>
    </source>
</reference>
<feature type="chain" id="PRO_5023045958" evidence="1">
    <location>
        <begin position="24"/>
        <end position="311"/>
    </location>
</feature>
<proteinExistence type="predicted"/>
<name>A0A5C6AKS4_9BACT</name>
<keyword evidence="3" id="KW-1185">Reference proteome</keyword>
<evidence type="ECO:0000313" key="2">
    <source>
        <dbReference type="EMBL" id="TWT99775.1"/>
    </source>
</evidence>
<keyword evidence="1" id="KW-0732">Signal</keyword>
<accession>A0A5C6AKS4</accession>
<evidence type="ECO:0000256" key="1">
    <source>
        <dbReference type="SAM" id="SignalP"/>
    </source>
</evidence>